<organism evidence="2 3">
    <name type="scientific">Ancylostoma ceylanicum</name>
    <dbReference type="NCBI Taxonomy" id="53326"/>
    <lineage>
        <taxon>Eukaryota</taxon>
        <taxon>Metazoa</taxon>
        <taxon>Ecdysozoa</taxon>
        <taxon>Nematoda</taxon>
        <taxon>Chromadorea</taxon>
        <taxon>Rhabditida</taxon>
        <taxon>Rhabditina</taxon>
        <taxon>Rhabditomorpha</taxon>
        <taxon>Strongyloidea</taxon>
        <taxon>Ancylostomatidae</taxon>
        <taxon>Ancylostomatinae</taxon>
        <taxon>Ancylostoma</taxon>
    </lineage>
</organism>
<protein>
    <submittedName>
        <fullName evidence="2">Uncharacterized protein</fullName>
    </submittedName>
</protein>
<keyword evidence="3" id="KW-1185">Reference proteome</keyword>
<feature type="region of interest" description="Disordered" evidence="1">
    <location>
        <begin position="393"/>
        <end position="413"/>
    </location>
</feature>
<name>A0A016W9S7_9BILA</name>
<evidence type="ECO:0000313" key="3">
    <source>
        <dbReference type="Proteomes" id="UP000024635"/>
    </source>
</evidence>
<accession>A0A016W9S7</accession>
<evidence type="ECO:0000256" key="1">
    <source>
        <dbReference type="SAM" id="MobiDB-lite"/>
    </source>
</evidence>
<dbReference type="EMBL" id="JARK01000503">
    <property type="protein sequence ID" value="EYC36371.1"/>
    <property type="molecule type" value="Genomic_DNA"/>
</dbReference>
<evidence type="ECO:0000313" key="2">
    <source>
        <dbReference type="EMBL" id="EYC36371.1"/>
    </source>
</evidence>
<dbReference type="Proteomes" id="UP000024635">
    <property type="component" value="Unassembled WGS sequence"/>
</dbReference>
<comment type="caution">
    <text evidence="2">The sequence shown here is derived from an EMBL/GenBank/DDBJ whole genome shotgun (WGS) entry which is preliminary data.</text>
</comment>
<gene>
    <name evidence="2" type="primary">Acey_s0903.g2964</name>
    <name evidence="2" type="ORF">Y032_0903g2964</name>
</gene>
<dbReference type="OrthoDB" id="5874582at2759"/>
<dbReference type="AlphaFoldDB" id="A0A016W9S7"/>
<reference evidence="3" key="1">
    <citation type="journal article" date="2015" name="Nat. Genet.">
        <title>The genome and transcriptome of the zoonotic hookworm Ancylostoma ceylanicum identify infection-specific gene families.</title>
        <authorList>
            <person name="Schwarz E.M."/>
            <person name="Hu Y."/>
            <person name="Antoshechkin I."/>
            <person name="Miller M.M."/>
            <person name="Sternberg P.W."/>
            <person name="Aroian R.V."/>
        </authorList>
    </citation>
    <scope>NUCLEOTIDE SEQUENCE</scope>
    <source>
        <strain evidence="3">HY135</strain>
    </source>
</reference>
<sequence length="413" mass="45853">MIGLSDREVQNEMPPKMYRHIPSSGYLSSPSLCVSSTSSNLRAIPCSSDTALDNASVFFFRAATFAFVTPAVWSNDVFRTVIAITRRDQESTKFRAAFEGAPKAVVVTQSVCDFPLEQLSEGEMLLAKSRPNVSCAVQFSEPPSSVDAMKRLCQLVEDFLPCHPEEGLLPLRVSKLGFHDLAWLHDRSHQFDNFSLDPMVAKEKMSHFFNVACSTLAAIKSSAADRRTHWTRAVVPSLRAYPFLVVFTLTPMSSEPGWTKGRPAELWVDGSLEASHMLVHHVGVNPRRRELHITLIAHKWSHSSVRQAVETSGRRIGAQIFFDACIKLGRPIMAEPAYGIISRMNTFENILLGTIADSIINRVYGLTTLGCAEEDEEQQDAPTEEEISLTIHIQPSSPPTSVKQWHSVAQATQ</sequence>
<proteinExistence type="predicted"/>